<keyword evidence="9" id="KW-0406">Ion transport</keyword>
<keyword evidence="4 12" id="KW-0812">Transmembrane</keyword>
<evidence type="ECO:0000256" key="1">
    <source>
        <dbReference type="ARBA" id="ARBA00004141"/>
    </source>
</evidence>
<reference evidence="14" key="1">
    <citation type="submission" date="2018-12" db="EMBL/GenBank/DDBJ databases">
        <authorList>
            <person name="Will S."/>
            <person name="Neumann-Schaal M."/>
            <person name="Henke P."/>
        </authorList>
    </citation>
    <scope>NUCLEOTIDE SEQUENCE</scope>
    <source>
        <strain evidence="14">PCC 7102</strain>
    </source>
</reference>
<proteinExistence type="predicted"/>
<dbReference type="GO" id="GO:0001508">
    <property type="term" value="P:action potential"/>
    <property type="evidence" value="ECO:0007669"/>
    <property type="project" value="TreeGrafter"/>
</dbReference>
<dbReference type="InterPro" id="IPR028325">
    <property type="entry name" value="VG_K_chnl"/>
</dbReference>
<evidence type="ECO:0000256" key="2">
    <source>
        <dbReference type="ARBA" id="ARBA00022448"/>
    </source>
</evidence>
<dbReference type="GO" id="GO:0005249">
    <property type="term" value="F:voltage-gated potassium channel activity"/>
    <property type="evidence" value="ECO:0007669"/>
    <property type="project" value="InterPro"/>
</dbReference>
<keyword evidence="3" id="KW-0633">Potassium transport</keyword>
<dbReference type="Gene3D" id="1.20.5.110">
    <property type="match status" value="1"/>
</dbReference>
<name>A0A3S1AHM8_9CYAN</name>
<keyword evidence="6" id="KW-0851">Voltage-gated channel</keyword>
<dbReference type="OrthoDB" id="9799090at2"/>
<evidence type="ECO:0000313" key="14">
    <source>
        <dbReference type="EMBL" id="RUT00655.1"/>
    </source>
</evidence>
<dbReference type="Gene3D" id="1.20.120.350">
    <property type="entry name" value="Voltage-gated potassium channels. Chain C"/>
    <property type="match status" value="1"/>
</dbReference>
<dbReference type="GO" id="GO:0008076">
    <property type="term" value="C:voltage-gated potassium channel complex"/>
    <property type="evidence" value="ECO:0007669"/>
    <property type="project" value="InterPro"/>
</dbReference>
<evidence type="ECO:0000313" key="15">
    <source>
        <dbReference type="Proteomes" id="UP000271624"/>
    </source>
</evidence>
<keyword evidence="11" id="KW-0407">Ion channel</keyword>
<dbReference type="EMBL" id="RSCL01000023">
    <property type="protein sequence ID" value="RUT00655.1"/>
    <property type="molecule type" value="Genomic_DNA"/>
</dbReference>
<comment type="caution">
    <text evidence="14">The sequence shown here is derived from an EMBL/GenBank/DDBJ whole genome shotgun (WGS) entry which is preliminary data.</text>
</comment>
<evidence type="ECO:0000256" key="9">
    <source>
        <dbReference type="ARBA" id="ARBA00023065"/>
    </source>
</evidence>
<evidence type="ECO:0000256" key="3">
    <source>
        <dbReference type="ARBA" id="ARBA00022538"/>
    </source>
</evidence>
<feature type="transmembrane region" description="Helical" evidence="12">
    <location>
        <begin position="175"/>
        <end position="193"/>
    </location>
</feature>
<dbReference type="InterPro" id="IPR027359">
    <property type="entry name" value="Volt_channel_dom_sf"/>
</dbReference>
<feature type="transmembrane region" description="Helical" evidence="12">
    <location>
        <begin position="56"/>
        <end position="75"/>
    </location>
</feature>
<dbReference type="PANTHER" id="PTHR11537:SF254">
    <property type="entry name" value="POTASSIUM VOLTAGE-GATED CHANNEL PROTEIN SHAB"/>
    <property type="match status" value="1"/>
</dbReference>
<gene>
    <name evidence="14" type="ORF">DSM106972_074260</name>
</gene>
<dbReference type="RefSeq" id="WP_127085516.1">
    <property type="nucleotide sequence ID" value="NZ_RSCL01000023.1"/>
</dbReference>
<feature type="transmembrane region" description="Helical" evidence="12">
    <location>
        <begin position="31"/>
        <end position="50"/>
    </location>
</feature>
<evidence type="ECO:0000256" key="6">
    <source>
        <dbReference type="ARBA" id="ARBA00022882"/>
    </source>
</evidence>
<feature type="transmembrane region" description="Helical" evidence="12">
    <location>
        <begin position="205"/>
        <end position="230"/>
    </location>
</feature>
<evidence type="ECO:0000259" key="13">
    <source>
        <dbReference type="Pfam" id="PF00520"/>
    </source>
</evidence>
<evidence type="ECO:0000256" key="4">
    <source>
        <dbReference type="ARBA" id="ARBA00022692"/>
    </source>
</evidence>
<evidence type="ECO:0000256" key="7">
    <source>
        <dbReference type="ARBA" id="ARBA00022958"/>
    </source>
</evidence>
<evidence type="ECO:0000256" key="5">
    <source>
        <dbReference type="ARBA" id="ARBA00022826"/>
    </source>
</evidence>
<evidence type="ECO:0000256" key="11">
    <source>
        <dbReference type="ARBA" id="ARBA00023303"/>
    </source>
</evidence>
<organism evidence="14 15">
    <name type="scientific">Dulcicalothrix desertica PCC 7102</name>
    <dbReference type="NCBI Taxonomy" id="232991"/>
    <lineage>
        <taxon>Bacteria</taxon>
        <taxon>Bacillati</taxon>
        <taxon>Cyanobacteriota</taxon>
        <taxon>Cyanophyceae</taxon>
        <taxon>Nostocales</taxon>
        <taxon>Calotrichaceae</taxon>
        <taxon>Dulcicalothrix</taxon>
    </lineage>
</organism>
<comment type="subcellular location">
    <subcellularLocation>
        <location evidence="1">Membrane</location>
        <topology evidence="1">Multi-pass membrane protein</topology>
    </subcellularLocation>
</comment>
<sequence length="273" mass="30785">MRNLNPSDKQALEQERNQILQLLEDWLETPMLVLAFVWLGLFIIELIWGVSPLLDIASNTIWIIFILDFIVKFAVAPHKRFYLQRNWLTAISLLLPALRTLRIVRFVKVLRTARAVRGLQLLRVFTRANQGMRALGASFNRRGFGYIVVLTVIVTLVGAAGMYTFERGLPDGSGLNNYGAALWWTAMLVTTMGSEYWPKTLEGRVLCFILALYASAVFGYLTATLATFFIGRDADDDQAELAGAKSITQLHDEITALRGEIQELLRQNSNDCL</sequence>
<dbReference type="SUPFAM" id="SSF81324">
    <property type="entry name" value="Voltage-gated potassium channels"/>
    <property type="match status" value="1"/>
</dbReference>
<keyword evidence="8 12" id="KW-1133">Transmembrane helix</keyword>
<keyword evidence="15" id="KW-1185">Reference proteome</keyword>
<keyword evidence="2" id="KW-0813">Transport</keyword>
<dbReference type="Pfam" id="PF00520">
    <property type="entry name" value="Ion_trans"/>
    <property type="match status" value="1"/>
</dbReference>
<keyword evidence="7" id="KW-0630">Potassium</keyword>
<accession>A0A3S1AHM8</accession>
<protein>
    <recommendedName>
        <fullName evidence="13">Ion transport domain-containing protein</fullName>
    </recommendedName>
</protein>
<dbReference type="AlphaFoldDB" id="A0A3S1AHM8"/>
<keyword evidence="5" id="KW-0631">Potassium channel</keyword>
<evidence type="ECO:0000256" key="8">
    <source>
        <dbReference type="ARBA" id="ARBA00022989"/>
    </source>
</evidence>
<dbReference type="InterPro" id="IPR005821">
    <property type="entry name" value="Ion_trans_dom"/>
</dbReference>
<dbReference type="PANTHER" id="PTHR11537">
    <property type="entry name" value="VOLTAGE-GATED POTASSIUM CHANNEL"/>
    <property type="match status" value="1"/>
</dbReference>
<reference evidence="14" key="2">
    <citation type="journal article" date="2019" name="Genome Biol. Evol.">
        <title>Day and night: Metabolic profiles and evolutionary relationships of six axenic non-marine cyanobacteria.</title>
        <authorList>
            <person name="Will S.E."/>
            <person name="Henke P."/>
            <person name="Boedeker C."/>
            <person name="Huang S."/>
            <person name="Brinkmann H."/>
            <person name="Rohde M."/>
            <person name="Jarek M."/>
            <person name="Friedl T."/>
            <person name="Seufert S."/>
            <person name="Schumacher M."/>
            <person name="Overmann J."/>
            <person name="Neumann-Schaal M."/>
            <person name="Petersen J."/>
        </authorList>
    </citation>
    <scope>NUCLEOTIDE SEQUENCE [LARGE SCALE GENOMIC DNA]</scope>
    <source>
        <strain evidence="14">PCC 7102</strain>
    </source>
</reference>
<evidence type="ECO:0000256" key="12">
    <source>
        <dbReference type="SAM" id="Phobius"/>
    </source>
</evidence>
<keyword evidence="10 12" id="KW-0472">Membrane</keyword>
<feature type="transmembrane region" description="Helical" evidence="12">
    <location>
        <begin position="143"/>
        <end position="163"/>
    </location>
</feature>
<dbReference type="Proteomes" id="UP000271624">
    <property type="component" value="Unassembled WGS sequence"/>
</dbReference>
<feature type="domain" description="Ion transport" evidence="13">
    <location>
        <begin position="52"/>
        <end position="221"/>
    </location>
</feature>
<dbReference type="Gene3D" id="1.10.287.70">
    <property type="match status" value="1"/>
</dbReference>
<evidence type="ECO:0000256" key="10">
    <source>
        <dbReference type="ARBA" id="ARBA00023136"/>
    </source>
</evidence>